<keyword evidence="2" id="KW-1185">Reference proteome</keyword>
<protein>
    <submittedName>
        <fullName evidence="1">Uncharacterized protein</fullName>
    </submittedName>
</protein>
<name>A0A2P6NJ24_9EUKA</name>
<dbReference type="EMBL" id="MDYQ01000072">
    <property type="protein sequence ID" value="PRP83944.1"/>
    <property type="molecule type" value="Genomic_DNA"/>
</dbReference>
<sequence length="73" mass="8382">MQNQDSTFASINSVRHCFSHQHLVLLLDLCGRAPYRAATVIVHGKDGTRITKRKEWPSPLKYYLHEALVFDSL</sequence>
<organism evidence="1 2">
    <name type="scientific">Planoprotostelium fungivorum</name>
    <dbReference type="NCBI Taxonomy" id="1890364"/>
    <lineage>
        <taxon>Eukaryota</taxon>
        <taxon>Amoebozoa</taxon>
        <taxon>Evosea</taxon>
        <taxon>Variosea</taxon>
        <taxon>Cavosteliida</taxon>
        <taxon>Cavosteliaceae</taxon>
        <taxon>Planoprotostelium</taxon>
    </lineage>
</organism>
<evidence type="ECO:0000313" key="1">
    <source>
        <dbReference type="EMBL" id="PRP83944.1"/>
    </source>
</evidence>
<evidence type="ECO:0000313" key="2">
    <source>
        <dbReference type="Proteomes" id="UP000241769"/>
    </source>
</evidence>
<dbReference type="AlphaFoldDB" id="A0A2P6NJ24"/>
<dbReference type="InParanoid" id="A0A2P6NJ24"/>
<proteinExistence type="predicted"/>
<gene>
    <name evidence="1" type="ORF">PROFUN_08628</name>
</gene>
<reference evidence="1 2" key="1">
    <citation type="journal article" date="2018" name="Genome Biol. Evol.">
        <title>Multiple Roots of Fruiting Body Formation in Amoebozoa.</title>
        <authorList>
            <person name="Hillmann F."/>
            <person name="Forbes G."/>
            <person name="Novohradska S."/>
            <person name="Ferling I."/>
            <person name="Riege K."/>
            <person name="Groth M."/>
            <person name="Westermann M."/>
            <person name="Marz M."/>
            <person name="Spaller T."/>
            <person name="Winckler T."/>
            <person name="Schaap P."/>
            <person name="Glockner G."/>
        </authorList>
    </citation>
    <scope>NUCLEOTIDE SEQUENCE [LARGE SCALE GENOMIC DNA]</scope>
    <source>
        <strain evidence="1 2">Jena</strain>
    </source>
</reference>
<comment type="caution">
    <text evidence="1">The sequence shown here is derived from an EMBL/GenBank/DDBJ whole genome shotgun (WGS) entry which is preliminary data.</text>
</comment>
<dbReference type="Proteomes" id="UP000241769">
    <property type="component" value="Unassembled WGS sequence"/>
</dbReference>
<accession>A0A2P6NJ24</accession>